<dbReference type="AlphaFoldDB" id="A0A1B6GJI0"/>
<dbReference type="GO" id="GO:0000139">
    <property type="term" value="C:Golgi membrane"/>
    <property type="evidence" value="ECO:0007669"/>
    <property type="project" value="UniProtKB-SubCell"/>
</dbReference>
<feature type="domain" description="Conserved oligomeric Golgi complex subunit 3 N-terminal" evidence="10">
    <location>
        <begin position="109"/>
        <end position="252"/>
    </location>
</feature>
<dbReference type="Pfam" id="PF20671">
    <property type="entry name" value="COG3_C"/>
    <property type="match status" value="1"/>
</dbReference>
<evidence type="ECO:0000256" key="9">
    <source>
        <dbReference type="SAM" id="Coils"/>
    </source>
</evidence>
<keyword evidence="7" id="KW-0472">Membrane</keyword>
<dbReference type="InterPro" id="IPR048685">
    <property type="entry name" value="COG3_C"/>
</dbReference>
<feature type="coiled-coil region" evidence="9">
    <location>
        <begin position="121"/>
        <end position="155"/>
    </location>
</feature>
<comment type="subcellular location">
    <subcellularLocation>
        <location evidence="1">Golgi apparatus membrane</location>
        <topology evidence="1">Peripheral membrane protein</topology>
    </subcellularLocation>
</comment>
<evidence type="ECO:0000313" key="12">
    <source>
        <dbReference type="EMBL" id="JAS62594.1"/>
    </source>
</evidence>
<dbReference type="GO" id="GO:0005801">
    <property type="term" value="C:cis-Golgi network"/>
    <property type="evidence" value="ECO:0007669"/>
    <property type="project" value="InterPro"/>
</dbReference>
<dbReference type="SUPFAM" id="SSF74788">
    <property type="entry name" value="Cullin repeat-like"/>
    <property type="match status" value="1"/>
</dbReference>
<dbReference type="Pfam" id="PF04136">
    <property type="entry name" value="COG3_N"/>
    <property type="match status" value="1"/>
</dbReference>
<evidence type="ECO:0000256" key="4">
    <source>
        <dbReference type="ARBA" id="ARBA00022448"/>
    </source>
</evidence>
<evidence type="ECO:0000256" key="3">
    <source>
        <dbReference type="ARBA" id="ARBA00020976"/>
    </source>
</evidence>
<sequence length="814" mass="92333">MSDSISKDVYAKIHNWESTNDSLAPLSNFQRNVILDLSDEVSRLLLEEDDLQPKPITDELKKKDSDKDALNFNLLGDSVACIESTSQFLQWYSSLEKEWVEDEDLVYTNYCKQLADRKEECSQLLTQVESSLNHLNELNKEYRQVTNRTNSLHQVSEQLLADQMKLSDINNAVSERLHQFKVLQLITRRLESPALSVTSSTFTQLLDQLDEAIQYMQSHPDYKEAGVYLARYQHCLSRAVSLLRNFVTSVLTQATQQTASYPSSDASHYARFQASALKLKPILQLIEDRSSKFPEYENLLSDCQQLYLAQRESLISESVLTTVRDLAANMSGDHCSLTRSACAFLIHVSQDELRLYHQFFSFPSPLFTSYLEGLCISLYDTLRPLVIHMKHLETLAEQCSILRNEMIQEQVQNNPAALEAFGRVAEQLLQDVQERLVFRAHLYLKTDIADYNPSPGDLAYPEKLEMMESIAQSLHEQEMAALSRSESRASLVSMGSTTSQEIARITTNQRHLPTSSPGDLHGMWYPPVRRTLVCLSRLYRCIERPIFQGLSQEALTMCIQSINSAADTIKTNKTSLDGELFQIKHLLILREQIAPFQVDFTVKEMSFDFSKVKTAAFELLQKRSRLFSSNALLQFLLEGSPIVKEQWLDSRKDVDRQLKTSCEVFIADATNSIIGPLTAFLDKVQALTEAEGLLRTQPWAGPEQVSALVQDISRNIKTKLPTIQRSMQLYLANRDTEFILYRPIKNNIVGSLSRLLNVLSNNNGYTNEDRIVIACPTPEQVAVLLSSASLLMSERKISQVSSHHTITEPTAVKG</sequence>
<keyword evidence="5" id="KW-0653">Protein transport</keyword>
<dbReference type="GO" id="GO:0006891">
    <property type="term" value="P:intra-Golgi vesicle-mediated transport"/>
    <property type="evidence" value="ECO:0007669"/>
    <property type="project" value="TreeGrafter"/>
</dbReference>
<evidence type="ECO:0000256" key="5">
    <source>
        <dbReference type="ARBA" id="ARBA00022927"/>
    </source>
</evidence>
<dbReference type="PANTHER" id="PTHR13302">
    <property type="entry name" value="CONSERVED OLIGOMERIC GOLGI COMPLEX COMPONENT 3"/>
    <property type="match status" value="1"/>
</dbReference>
<evidence type="ECO:0000256" key="1">
    <source>
        <dbReference type="ARBA" id="ARBA00004395"/>
    </source>
</evidence>
<proteinExistence type="inferred from homology"/>
<dbReference type="PANTHER" id="PTHR13302:SF8">
    <property type="entry name" value="CONSERVED OLIGOMERIC GOLGI COMPLEX SUBUNIT 3"/>
    <property type="match status" value="1"/>
</dbReference>
<dbReference type="GO" id="GO:0006886">
    <property type="term" value="P:intracellular protein transport"/>
    <property type="evidence" value="ECO:0007669"/>
    <property type="project" value="InterPro"/>
</dbReference>
<name>A0A1B6GJI0_9HEMI</name>
<dbReference type="EMBL" id="GECZ01007175">
    <property type="protein sequence ID" value="JAS62594.1"/>
    <property type="molecule type" value="Transcribed_RNA"/>
</dbReference>
<feature type="domain" description="Conserved oligomeric Golgi complex subunit 3 C-terminal" evidence="11">
    <location>
        <begin position="266"/>
        <end position="612"/>
    </location>
</feature>
<comment type="similarity">
    <text evidence="2">Belongs to the COG3 family.</text>
</comment>
<reference evidence="12" key="1">
    <citation type="submission" date="2015-11" db="EMBL/GenBank/DDBJ databases">
        <title>De novo transcriptome assembly of four potential Pierce s Disease insect vectors from Arizona vineyards.</title>
        <authorList>
            <person name="Tassone E.E."/>
        </authorList>
    </citation>
    <scope>NUCLEOTIDE SEQUENCE</scope>
</reference>
<evidence type="ECO:0000256" key="2">
    <source>
        <dbReference type="ARBA" id="ARBA00009936"/>
    </source>
</evidence>
<keyword evidence="9" id="KW-0175">Coiled coil</keyword>
<evidence type="ECO:0000259" key="11">
    <source>
        <dbReference type="Pfam" id="PF20671"/>
    </source>
</evidence>
<evidence type="ECO:0000256" key="6">
    <source>
        <dbReference type="ARBA" id="ARBA00023034"/>
    </source>
</evidence>
<organism evidence="12">
    <name type="scientific">Cuerna arida</name>
    <dbReference type="NCBI Taxonomy" id="1464854"/>
    <lineage>
        <taxon>Eukaryota</taxon>
        <taxon>Metazoa</taxon>
        <taxon>Ecdysozoa</taxon>
        <taxon>Arthropoda</taxon>
        <taxon>Hexapoda</taxon>
        <taxon>Insecta</taxon>
        <taxon>Pterygota</taxon>
        <taxon>Neoptera</taxon>
        <taxon>Paraneoptera</taxon>
        <taxon>Hemiptera</taxon>
        <taxon>Auchenorrhyncha</taxon>
        <taxon>Membracoidea</taxon>
        <taxon>Cicadellidae</taxon>
        <taxon>Cicadellinae</taxon>
        <taxon>Proconiini</taxon>
        <taxon>Cuerna</taxon>
    </lineage>
</organism>
<keyword evidence="6" id="KW-0333">Golgi apparatus</keyword>
<dbReference type="InterPro" id="IPR048320">
    <property type="entry name" value="COG3_N"/>
</dbReference>
<accession>A0A1B6GJI0</accession>
<keyword evidence="4" id="KW-0813">Transport</keyword>
<evidence type="ECO:0000256" key="7">
    <source>
        <dbReference type="ARBA" id="ARBA00023136"/>
    </source>
</evidence>
<dbReference type="InterPro" id="IPR016159">
    <property type="entry name" value="Cullin_repeat-like_dom_sf"/>
</dbReference>
<dbReference type="GO" id="GO:0017119">
    <property type="term" value="C:Golgi transport complex"/>
    <property type="evidence" value="ECO:0007669"/>
    <property type="project" value="TreeGrafter"/>
</dbReference>
<evidence type="ECO:0000259" key="10">
    <source>
        <dbReference type="Pfam" id="PF04136"/>
    </source>
</evidence>
<dbReference type="GO" id="GO:0007030">
    <property type="term" value="P:Golgi organization"/>
    <property type="evidence" value="ECO:0007669"/>
    <property type="project" value="TreeGrafter"/>
</dbReference>
<protein>
    <recommendedName>
        <fullName evidence="3">Conserved oligomeric Golgi complex subunit 3</fullName>
    </recommendedName>
    <alternativeName>
        <fullName evidence="8">Component of oligomeric Golgi complex 3</fullName>
    </alternativeName>
</protein>
<evidence type="ECO:0000256" key="8">
    <source>
        <dbReference type="ARBA" id="ARBA00031339"/>
    </source>
</evidence>
<dbReference type="InterPro" id="IPR007265">
    <property type="entry name" value="COG_su3"/>
</dbReference>
<gene>
    <name evidence="12" type="ORF">g.18446</name>
</gene>